<feature type="region of interest" description="Disordered" evidence="1">
    <location>
        <begin position="24"/>
        <end position="58"/>
    </location>
</feature>
<dbReference type="EMBL" id="AP003912">
    <property type="protein sequence ID" value="BAD08956.1"/>
    <property type="molecule type" value="Genomic_DNA"/>
</dbReference>
<evidence type="ECO:0000313" key="3">
    <source>
        <dbReference type="Proteomes" id="UP000000763"/>
    </source>
</evidence>
<organism evidence="2 3">
    <name type="scientific">Oryza sativa subsp. japonica</name>
    <name type="common">Rice</name>
    <dbReference type="NCBI Taxonomy" id="39947"/>
    <lineage>
        <taxon>Eukaryota</taxon>
        <taxon>Viridiplantae</taxon>
        <taxon>Streptophyta</taxon>
        <taxon>Embryophyta</taxon>
        <taxon>Tracheophyta</taxon>
        <taxon>Spermatophyta</taxon>
        <taxon>Magnoliopsida</taxon>
        <taxon>Liliopsida</taxon>
        <taxon>Poales</taxon>
        <taxon>Poaceae</taxon>
        <taxon>BOP clade</taxon>
        <taxon>Oryzoideae</taxon>
        <taxon>Oryzeae</taxon>
        <taxon>Oryzinae</taxon>
        <taxon>Oryza</taxon>
        <taxon>Oryza sativa</taxon>
    </lineage>
</organism>
<name>Q6ZJI6_ORYSJ</name>
<evidence type="ECO:0000313" key="2">
    <source>
        <dbReference type="EMBL" id="BAD08956.1"/>
    </source>
</evidence>
<reference evidence="3" key="1">
    <citation type="journal article" date="2005" name="Nature">
        <title>The map-based sequence of the rice genome.</title>
        <authorList>
            <consortium name="International rice genome sequencing project (IRGSP)"/>
            <person name="Matsumoto T."/>
            <person name="Wu J."/>
            <person name="Kanamori H."/>
            <person name="Katayose Y."/>
            <person name="Fujisawa M."/>
            <person name="Namiki N."/>
            <person name="Mizuno H."/>
            <person name="Yamamoto K."/>
            <person name="Antonio B.A."/>
            <person name="Baba T."/>
            <person name="Sakata K."/>
            <person name="Nagamura Y."/>
            <person name="Aoki H."/>
            <person name="Arikawa K."/>
            <person name="Arita K."/>
            <person name="Bito T."/>
            <person name="Chiden Y."/>
            <person name="Fujitsuka N."/>
            <person name="Fukunaka R."/>
            <person name="Hamada M."/>
            <person name="Harada C."/>
            <person name="Hayashi A."/>
            <person name="Hijishita S."/>
            <person name="Honda M."/>
            <person name="Hosokawa S."/>
            <person name="Ichikawa Y."/>
            <person name="Idonuma A."/>
            <person name="Iijima M."/>
            <person name="Ikeda M."/>
            <person name="Ikeno M."/>
            <person name="Ito K."/>
            <person name="Ito S."/>
            <person name="Ito T."/>
            <person name="Ito Y."/>
            <person name="Ito Y."/>
            <person name="Iwabuchi A."/>
            <person name="Kamiya K."/>
            <person name="Karasawa W."/>
            <person name="Kurita K."/>
            <person name="Katagiri S."/>
            <person name="Kikuta A."/>
            <person name="Kobayashi H."/>
            <person name="Kobayashi N."/>
            <person name="Machita K."/>
            <person name="Maehara T."/>
            <person name="Masukawa M."/>
            <person name="Mizubayashi T."/>
            <person name="Mukai Y."/>
            <person name="Nagasaki H."/>
            <person name="Nagata Y."/>
            <person name="Naito S."/>
            <person name="Nakashima M."/>
            <person name="Nakama Y."/>
            <person name="Nakamichi Y."/>
            <person name="Nakamura M."/>
            <person name="Meguro A."/>
            <person name="Negishi M."/>
            <person name="Ohta I."/>
            <person name="Ohta T."/>
            <person name="Okamoto M."/>
            <person name="Ono N."/>
            <person name="Saji S."/>
            <person name="Sakaguchi M."/>
            <person name="Sakai K."/>
            <person name="Shibata M."/>
            <person name="Shimokawa T."/>
            <person name="Song J."/>
            <person name="Takazaki Y."/>
            <person name="Terasawa K."/>
            <person name="Tsugane M."/>
            <person name="Tsuji K."/>
            <person name="Ueda S."/>
            <person name="Waki K."/>
            <person name="Yamagata H."/>
            <person name="Yamamoto M."/>
            <person name="Yamamoto S."/>
            <person name="Yamane H."/>
            <person name="Yoshiki S."/>
            <person name="Yoshihara R."/>
            <person name="Yukawa K."/>
            <person name="Zhong H."/>
            <person name="Yano M."/>
            <person name="Yuan Q."/>
            <person name="Ouyang S."/>
            <person name="Liu J."/>
            <person name="Jones K.M."/>
            <person name="Gansberger K."/>
            <person name="Moffat K."/>
            <person name="Hill J."/>
            <person name="Bera J."/>
            <person name="Fadrosh D."/>
            <person name="Jin S."/>
            <person name="Johri S."/>
            <person name="Kim M."/>
            <person name="Overton L."/>
            <person name="Reardon M."/>
            <person name="Tsitrin T."/>
            <person name="Vuong H."/>
            <person name="Weaver B."/>
            <person name="Ciecko A."/>
            <person name="Tallon L."/>
            <person name="Jackson J."/>
            <person name="Pai G."/>
            <person name="Aken S.V."/>
            <person name="Utterback T."/>
            <person name="Reidmuller S."/>
            <person name="Feldblyum T."/>
            <person name="Hsiao J."/>
            <person name="Zismann V."/>
            <person name="Iobst S."/>
            <person name="de Vazeille A.R."/>
            <person name="Buell C.R."/>
            <person name="Ying K."/>
            <person name="Li Y."/>
            <person name="Lu T."/>
            <person name="Huang Y."/>
            <person name="Zhao Q."/>
            <person name="Feng Q."/>
            <person name="Zhang L."/>
            <person name="Zhu J."/>
            <person name="Weng Q."/>
            <person name="Mu J."/>
            <person name="Lu Y."/>
            <person name="Fan D."/>
            <person name="Liu Y."/>
            <person name="Guan J."/>
            <person name="Zhang Y."/>
            <person name="Yu S."/>
            <person name="Liu X."/>
            <person name="Zhang Y."/>
            <person name="Hong G."/>
            <person name="Han B."/>
            <person name="Choisne N."/>
            <person name="Demange N."/>
            <person name="Orjeda G."/>
            <person name="Samain S."/>
            <person name="Cattolico L."/>
            <person name="Pelletier E."/>
            <person name="Couloux A."/>
            <person name="Segurens B."/>
            <person name="Wincker P."/>
            <person name="D'Hont A."/>
            <person name="Scarpelli C."/>
            <person name="Weissenbach J."/>
            <person name="Salanoubat M."/>
            <person name="Quetier F."/>
            <person name="Yu Y."/>
            <person name="Kim H.R."/>
            <person name="Rambo T."/>
            <person name="Currie J."/>
            <person name="Collura K."/>
            <person name="Luo M."/>
            <person name="Yang T."/>
            <person name="Ammiraju J.S.S."/>
            <person name="Engler F."/>
            <person name="Soderlund C."/>
            <person name="Wing R.A."/>
            <person name="Palmer L.E."/>
            <person name="de la Bastide M."/>
            <person name="Spiegel L."/>
            <person name="Nascimento L."/>
            <person name="Zutavern T."/>
            <person name="O'Shaughnessy A."/>
            <person name="Dike S."/>
            <person name="Dedhia N."/>
            <person name="Preston R."/>
            <person name="Balija V."/>
            <person name="McCombie W.R."/>
            <person name="Chow T."/>
            <person name="Chen H."/>
            <person name="Chung M."/>
            <person name="Chen C."/>
            <person name="Shaw J."/>
            <person name="Wu H."/>
            <person name="Hsiao K."/>
            <person name="Chao Y."/>
            <person name="Chu M."/>
            <person name="Cheng C."/>
            <person name="Hour A."/>
            <person name="Lee P."/>
            <person name="Lin S."/>
            <person name="Lin Y."/>
            <person name="Liou J."/>
            <person name="Liu S."/>
            <person name="Hsing Y."/>
            <person name="Raghuvanshi S."/>
            <person name="Mohanty A."/>
            <person name="Bharti A.K."/>
            <person name="Gaur A."/>
            <person name="Gupta V."/>
            <person name="Kumar D."/>
            <person name="Ravi V."/>
            <person name="Vij S."/>
            <person name="Kapur A."/>
            <person name="Khurana P."/>
            <person name="Khurana P."/>
            <person name="Khurana J.P."/>
            <person name="Tyagi A.K."/>
            <person name="Gaikwad K."/>
            <person name="Singh A."/>
            <person name="Dalal V."/>
            <person name="Srivastava S."/>
            <person name="Dixit A."/>
            <person name="Pal A.K."/>
            <person name="Ghazi I.A."/>
            <person name="Yadav M."/>
            <person name="Pandit A."/>
            <person name="Bhargava A."/>
            <person name="Sureshbabu K."/>
            <person name="Batra K."/>
            <person name="Sharma T.R."/>
            <person name="Mohapatra T."/>
            <person name="Singh N.K."/>
            <person name="Messing J."/>
            <person name="Nelson A.B."/>
            <person name="Fuks G."/>
            <person name="Kavchok S."/>
            <person name="Keizer G."/>
            <person name="Linton E."/>
            <person name="Llaca V."/>
            <person name="Song R."/>
            <person name="Tanyolac B."/>
            <person name="Young S."/>
            <person name="Ho-Il K."/>
            <person name="Hahn J.H."/>
            <person name="Sangsakoo G."/>
            <person name="Vanavichit A."/>
            <person name="de Mattos Luiz.A.T."/>
            <person name="Zimmer P.D."/>
            <person name="Malone G."/>
            <person name="Dellagostin O."/>
            <person name="de Oliveira A.C."/>
            <person name="Bevan M."/>
            <person name="Bancroft I."/>
            <person name="Minx P."/>
            <person name="Cordum H."/>
            <person name="Wilson R."/>
            <person name="Cheng Z."/>
            <person name="Jin W."/>
            <person name="Jiang J."/>
            <person name="Leong S.A."/>
            <person name="Iwama H."/>
            <person name="Gojobori T."/>
            <person name="Itoh T."/>
            <person name="Niimura Y."/>
            <person name="Fujii Y."/>
            <person name="Habara T."/>
            <person name="Sakai H."/>
            <person name="Sato Y."/>
            <person name="Wilson G."/>
            <person name="Kumar K."/>
            <person name="McCouch S."/>
            <person name="Juretic N."/>
            <person name="Hoen D."/>
            <person name="Wright S."/>
            <person name="Bruskiewich R."/>
            <person name="Bureau T."/>
            <person name="Miyao A."/>
            <person name="Hirochika H."/>
            <person name="Nishikawa T."/>
            <person name="Kadowaki K."/>
            <person name="Sugiura M."/>
            <person name="Burr B."/>
            <person name="Sasaki T."/>
        </authorList>
    </citation>
    <scope>NUCLEOTIDE SEQUENCE [LARGE SCALE GENOMIC DNA]</scope>
    <source>
        <strain evidence="3">cv. Nipponbare</strain>
    </source>
</reference>
<gene>
    <name evidence="2" type="primary">OJ1479_B11.15</name>
</gene>
<dbReference type="Proteomes" id="UP000000763">
    <property type="component" value="Chromosome 8"/>
</dbReference>
<evidence type="ECO:0000256" key="1">
    <source>
        <dbReference type="SAM" id="MobiDB-lite"/>
    </source>
</evidence>
<proteinExistence type="predicted"/>
<sequence>MADVEAGARRRTPYGACVEYDMHERDQHPAASSSDQNAATAARAPFRISNNSNAMGGEADGRLVAEPAEQQYVLPPFQNI</sequence>
<feature type="compositionally biased region" description="Polar residues" evidence="1">
    <location>
        <begin position="30"/>
        <end position="39"/>
    </location>
</feature>
<reference evidence="3" key="2">
    <citation type="journal article" date="2008" name="Nucleic Acids Res.">
        <title>The rice annotation project database (RAP-DB): 2008 update.</title>
        <authorList>
            <consortium name="The rice annotation project (RAP)"/>
        </authorList>
    </citation>
    <scope>GENOME REANNOTATION</scope>
    <source>
        <strain evidence="3">cv. Nipponbare</strain>
    </source>
</reference>
<protein>
    <submittedName>
        <fullName evidence="2">Uncharacterized protein</fullName>
    </submittedName>
</protein>
<accession>Q6ZJI6</accession>
<dbReference type="AlphaFoldDB" id="Q6ZJI6"/>